<accession>A0A124DY25</accession>
<dbReference type="InterPro" id="IPR017853">
    <property type="entry name" value="GH"/>
</dbReference>
<evidence type="ECO:0000313" key="2">
    <source>
        <dbReference type="Proteomes" id="UP000069697"/>
    </source>
</evidence>
<dbReference type="RefSeq" id="WP_062835337.1">
    <property type="nucleotide sequence ID" value="NZ_BCNV01000001.1"/>
</dbReference>
<evidence type="ECO:0000313" key="1">
    <source>
        <dbReference type="EMBL" id="GAS82880.1"/>
    </source>
</evidence>
<dbReference type="AlphaFoldDB" id="A0A124DY25"/>
<gene>
    <name evidence="1" type="ORF">PAHA3_2954</name>
</gene>
<dbReference type="SUPFAM" id="SSF51445">
    <property type="entry name" value="(Trans)glycosidases"/>
    <property type="match status" value="1"/>
</dbReference>
<dbReference type="Proteomes" id="UP000069697">
    <property type="component" value="Unassembled WGS sequence"/>
</dbReference>
<comment type="caution">
    <text evidence="1">The sequence shown here is derived from an EMBL/GenBank/DDBJ whole genome shotgun (WGS) entry which is preliminary data.</text>
</comment>
<name>A0A124DY25_PAEAM</name>
<reference evidence="2" key="2">
    <citation type="submission" date="2016-01" db="EMBL/GenBank/DDBJ databases">
        <title>Draft Genome Sequence of Paenibacillus amylolyticus Heshi-A3 that Was Isolated from Fermented Rice Bran with Aging Salted Mackerel, Which Was Named Heshiko as Traditional Fermented Seafood in Japan.</title>
        <authorList>
            <person name="Akuzawa S."/>
            <person name="Nakagawa J."/>
            <person name="Kanekatsu T."/>
            <person name="Kubota E."/>
            <person name="Ohtake R."/>
            <person name="Suzuki T."/>
            <person name="Kanesaki Y."/>
        </authorList>
    </citation>
    <scope>NUCLEOTIDE SEQUENCE [LARGE SCALE GENOMIC DNA]</scope>
    <source>
        <strain evidence="2">Heshi-A3</strain>
    </source>
</reference>
<evidence type="ECO:0008006" key="3">
    <source>
        <dbReference type="Google" id="ProtNLM"/>
    </source>
</evidence>
<sequence length="307" mass="35035">MRQRVKLVGMAKWAILAVVLCLLLLSWMFKWFSTEEHKATWLWDASIIAEQTPEIIAFSKEQGVDTIFLQIQDEVPDATYRKFIAAAGQAEIEVHGLNGHADWAYEEKRDEGLAFIERVRAYNAASAKNERFQGIQLDVEPYQLKRWENEESSVIAEWQNNMKAWTKAGEDAGLYMSAAIPFWLDARQSAEGDGTFSRWVISHFDAVAIMAYRDSGQQMYDLSKEELDEADDLGKKVWIGAELADTHEGDHLTFFRKPVSNMNEEMAKVFDLGSSHSSFAGVAVHHYEAWYAKENGIPLARKDEEKE</sequence>
<dbReference type="EMBL" id="BCNV01000001">
    <property type="protein sequence ID" value="GAS82880.1"/>
    <property type="molecule type" value="Genomic_DNA"/>
</dbReference>
<proteinExistence type="predicted"/>
<organism evidence="1 2">
    <name type="scientific">Paenibacillus amylolyticus</name>
    <dbReference type="NCBI Taxonomy" id="1451"/>
    <lineage>
        <taxon>Bacteria</taxon>
        <taxon>Bacillati</taxon>
        <taxon>Bacillota</taxon>
        <taxon>Bacilli</taxon>
        <taxon>Bacillales</taxon>
        <taxon>Paenibacillaceae</taxon>
        <taxon>Paenibacillus</taxon>
    </lineage>
</organism>
<protein>
    <recommendedName>
        <fullName evidence="3">Amidase</fullName>
    </recommendedName>
</protein>
<reference evidence="1 2" key="1">
    <citation type="journal article" date="2016" name="Genome Announc.">
        <title>Draft Genome Sequence of Paenibacillus amylolyticus Heshi-A3, Isolated from Fermented Rice Bran in a Japanese Fermented Seafood Dish.</title>
        <authorList>
            <person name="Akuzawa S."/>
            <person name="Nagaoka J."/>
            <person name="Kanekatsu M."/>
            <person name="Kubota E."/>
            <person name="Ohtake R."/>
            <person name="Suzuki T."/>
            <person name="Kanesaki Y."/>
        </authorList>
    </citation>
    <scope>NUCLEOTIDE SEQUENCE [LARGE SCALE GENOMIC DNA]</scope>
    <source>
        <strain evidence="1 2">Heshi-A3</strain>
    </source>
</reference>